<evidence type="ECO:0000313" key="2">
    <source>
        <dbReference type="Proteomes" id="UP000191672"/>
    </source>
</evidence>
<comment type="caution">
    <text evidence="1">The sequence shown here is derived from an EMBL/GenBank/DDBJ whole genome shotgun (WGS) entry which is preliminary data.</text>
</comment>
<dbReference type="EMBL" id="MDYN01000002">
    <property type="protein sequence ID" value="OQD89635.1"/>
    <property type="molecule type" value="Genomic_DNA"/>
</dbReference>
<reference evidence="2" key="1">
    <citation type="journal article" date="2017" name="Nat. Microbiol.">
        <title>Global analysis of biosynthetic gene clusters reveals vast potential of secondary metabolite production in Penicillium species.</title>
        <authorList>
            <person name="Nielsen J.C."/>
            <person name="Grijseels S."/>
            <person name="Prigent S."/>
            <person name="Ji B."/>
            <person name="Dainat J."/>
            <person name="Nielsen K.F."/>
            <person name="Frisvad J.C."/>
            <person name="Workman M."/>
            <person name="Nielsen J."/>
        </authorList>
    </citation>
    <scope>NUCLEOTIDE SEQUENCE [LARGE SCALE GENOMIC DNA]</scope>
    <source>
        <strain evidence="2">IBT 31811</strain>
    </source>
</reference>
<keyword evidence="2" id="KW-1185">Reference proteome</keyword>
<sequence>MHGMRFDKLLFDRAKHSGVKAFNGTKATAIQLQVTECPESHGDSRLGRSVT</sequence>
<gene>
    <name evidence="1" type="ORF">PENANT_c002G07084</name>
</gene>
<evidence type="ECO:0000313" key="1">
    <source>
        <dbReference type="EMBL" id="OQD89635.1"/>
    </source>
</evidence>
<proteinExistence type="predicted"/>
<dbReference type="AlphaFoldDB" id="A0A1V6QKA8"/>
<dbReference type="Proteomes" id="UP000191672">
    <property type="component" value="Unassembled WGS sequence"/>
</dbReference>
<organism evidence="1 2">
    <name type="scientific">Penicillium antarcticum</name>
    <dbReference type="NCBI Taxonomy" id="416450"/>
    <lineage>
        <taxon>Eukaryota</taxon>
        <taxon>Fungi</taxon>
        <taxon>Dikarya</taxon>
        <taxon>Ascomycota</taxon>
        <taxon>Pezizomycotina</taxon>
        <taxon>Eurotiomycetes</taxon>
        <taxon>Eurotiomycetidae</taxon>
        <taxon>Eurotiales</taxon>
        <taxon>Aspergillaceae</taxon>
        <taxon>Penicillium</taxon>
    </lineage>
</organism>
<name>A0A1V6QKA8_9EURO</name>
<accession>A0A1V6QKA8</accession>
<protein>
    <submittedName>
        <fullName evidence="1">Uncharacterized protein</fullName>
    </submittedName>
</protein>